<dbReference type="Proteomes" id="UP000835052">
    <property type="component" value="Unassembled WGS sequence"/>
</dbReference>
<keyword evidence="2" id="KW-0732">Signal</keyword>
<evidence type="ECO:0000313" key="3">
    <source>
        <dbReference type="EMBL" id="CAD6196968.1"/>
    </source>
</evidence>
<sequence length="120" mass="13604">MSTNLFWSFFIFFASAVRNLSLAQDEKIALNEKCYTNDYLDITPVGKDSRGVNSSVLCDYLCQPYHEWYGHHGDPVCVSNRCVCWLKSRIPVTLDPQTTTPSETTSHSWNTTDSSTTLKV</sequence>
<proteinExistence type="predicted"/>
<evidence type="ECO:0000256" key="1">
    <source>
        <dbReference type="SAM" id="MobiDB-lite"/>
    </source>
</evidence>
<dbReference type="EMBL" id="CAJGYM010000083">
    <property type="protein sequence ID" value="CAD6196968.1"/>
    <property type="molecule type" value="Genomic_DNA"/>
</dbReference>
<comment type="caution">
    <text evidence="3">The sequence shown here is derived from an EMBL/GenBank/DDBJ whole genome shotgun (WGS) entry which is preliminary data.</text>
</comment>
<gene>
    <name evidence="3" type="ORF">CAUJ_LOCUS12879</name>
</gene>
<evidence type="ECO:0008006" key="5">
    <source>
        <dbReference type="Google" id="ProtNLM"/>
    </source>
</evidence>
<dbReference type="AlphaFoldDB" id="A0A8S1HVA0"/>
<name>A0A8S1HVA0_9PELO</name>
<evidence type="ECO:0000256" key="2">
    <source>
        <dbReference type="SAM" id="SignalP"/>
    </source>
</evidence>
<evidence type="ECO:0000313" key="4">
    <source>
        <dbReference type="Proteomes" id="UP000835052"/>
    </source>
</evidence>
<reference evidence="3" key="1">
    <citation type="submission" date="2020-10" db="EMBL/GenBank/DDBJ databases">
        <authorList>
            <person name="Kikuchi T."/>
        </authorList>
    </citation>
    <scope>NUCLEOTIDE SEQUENCE</scope>
    <source>
        <strain evidence="3">NKZ352</strain>
    </source>
</reference>
<feature type="chain" id="PRO_5035729712" description="Secreted protein" evidence="2">
    <location>
        <begin position="24"/>
        <end position="120"/>
    </location>
</feature>
<feature type="signal peptide" evidence="2">
    <location>
        <begin position="1"/>
        <end position="23"/>
    </location>
</feature>
<protein>
    <recommendedName>
        <fullName evidence="5">Secreted protein</fullName>
    </recommendedName>
</protein>
<organism evidence="3 4">
    <name type="scientific">Caenorhabditis auriculariae</name>
    <dbReference type="NCBI Taxonomy" id="2777116"/>
    <lineage>
        <taxon>Eukaryota</taxon>
        <taxon>Metazoa</taxon>
        <taxon>Ecdysozoa</taxon>
        <taxon>Nematoda</taxon>
        <taxon>Chromadorea</taxon>
        <taxon>Rhabditida</taxon>
        <taxon>Rhabditina</taxon>
        <taxon>Rhabditomorpha</taxon>
        <taxon>Rhabditoidea</taxon>
        <taxon>Rhabditidae</taxon>
        <taxon>Peloderinae</taxon>
        <taxon>Caenorhabditis</taxon>
    </lineage>
</organism>
<accession>A0A8S1HVA0</accession>
<keyword evidence="4" id="KW-1185">Reference proteome</keyword>
<feature type="region of interest" description="Disordered" evidence="1">
    <location>
        <begin position="96"/>
        <end position="120"/>
    </location>
</feature>